<dbReference type="GO" id="GO:0015562">
    <property type="term" value="F:efflux transmembrane transporter activity"/>
    <property type="evidence" value="ECO:0007669"/>
    <property type="project" value="InterPro"/>
</dbReference>
<keyword evidence="2" id="KW-0449">Lipoprotein</keyword>
<dbReference type="PANTHER" id="PTHR30203">
    <property type="entry name" value="OUTER MEMBRANE CATION EFFLUX PROTEIN"/>
    <property type="match status" value="1"/>
</dbReference>
<dbReference type="InterPro" id="IPR010131">
    <property type="entry name" value="MdtP/NodT-like"/>
</dbReference>
<dbReference type="GO" id="GO:0005886">
    <property type="term" value="C:plasma membrane"/>
    <property type="evidence" value="ECO:0007669"/>
    <property type="project" value="UniProtKB-SubCell"/>
</dbReference>
<dbReference type="Proteomes" id="UP001139410">
    <property type="component" value="Unassembled WGS sequence"/>
</dbReference>
<comment type="similarity">
    <text evidence="1 2">Belongs to the outer membrane factor (OMF) (TC 1.B.17) family.</text>
</comment>
<name>A0A9X1QLH0_9SPHN</name>
<organism evidence="3 4">
    <name type="scientific">Sphingomonas cremea</name>
    <dbReference type="NCBI Taxonomy" id="2904799"/>
    <lineage>
        <taxon>Bacteria</taxon>
        <taxon>Pseudomonadati</taxon>
        <taxon>Pseudomonadota</taxon>
        <taxon>Alphaproteobacteria</taxon>
        <taxon>Sphingomonadales</taxon>
        <taxon>Sphingomonadaceae</taxon>
        <taxon>Sphingomonas</taxon>
    </lineage>
</organism>
<comment type="subcellular location">
    <subcellularLocation>
        <location evidence="2">Cell membrane</location>
        <topology evidence="2">Lipid-anchor</topology>
    </subcellularLocation>
</comment>
<dbReference type="Gene3D" id="2.20.200.10">
    <property type="entry name" value="Outer membrane efflux proteins (OEP)"/>
    <property type="match status" value="1"/>
</dbReference>
<dbReference type="Gene3D" id="1.20.1600.10">
    <property type="entry name" value="Outer membrane efflux proteins (OEP)"/>
    <property type="match status" value="1"/>
</dbReference>
<evidence type="ECO:0000313" key="4">
    <source>
        <dbReference type="Proteomes" id="UP001139410"/>
    </source>
</evidence>
<keyword evidence="2" id="KW-1134">Transmembrane beta strand</keyword>
<sequence>MNRVAPLIALTLAGCVSLDPQYVRPDPAIPASWPVGDPYLRQSEAILPALTYQDIFRDPRLQTLIEQSLANNSDLQVAAANIVAAREQYHIQRAQRLPEVDASTGVNAVGNDNGSGVVAQYTAGVGIPSFEVDLFGRIGSLTRADLNRYLATEAGARATRLTLIGDVAIAWLNYAADRSMLQISEQTAASAEKSVWLTRARLEGGIAPRTDLRQAEQILNQARADLANLRTQVAQDVNLLQLLVGAPIEARLLPGSIDEAGTAIGELPAGLSSEVLLRRPDIMQAEYQLLAANAEIGAARAALFPRISLTGLLGLASGSLSGLFNGGSFGWGGADDATYPIFRAGAGRANVRLTQAQRDAAVASYQKAIQTAFREVADALARRATMNDQVRARQAQKEAAADNYMLSEARYREGIDDFLSSLDAQRSSYFAQQTLVTSKLAAATNLVELYRALGGDSLYGSSDSNKQ</sequence>
<accession>A0A9X1QLH0</accession>
<dbReference type="Pfam" id="PF02321">
    <property type="entry name" value="OEP"/>
    <property type="match status" value="2"/>
</dbReference>
<dbReference type="SUPFAM" id="SSF56954">
    <property type="entry name" value="Outer membrane efflux proteins (OEP)"/>
    <property type="match status" value="1"/>
</dbReference>
<proteinExistence type="inferred from homology"/>
<evidence type="ECO:0000313" key="3">
    <source>
        <dbReference type="EMBL" id="MCF2513559.1"/>
    </source>
</evidence>
<reference evidence="3" key="1">
    <citation type="submission" date="2022-01" db="EMBL/GenBank/DDBJ databases">
        <authorList>
            <person name="Jo J.-H."/>
            <person name="Im W.-T."/>
        </authorList>
    </citation>
    <scope>NUCLEOTIDE SEQUENCE</scope>
    <source>
        <strain evidence="3">G124</strain>
    </source>
</reference>
<dbReference type="AlphaFoldDB" id="A0A9X1QLH0"/>
<dbReference type="RefSeq" id="WP_235066068.1">
    <property type="nucleotide sequence ID" value="NZ_JAKFGM010000001.1"/>
</dbReference>
<protein>
    <submittedName>
        <fullName evidence="3">Efflux transporter outer membrane subunit</fullName>
    </submittedName>
</protein>
<keyword evidence="4" id="KW-1185">Reference proteome</keyword>
<dbReference type="EMBL" id="JAKFGM010000001">
    <property type="protein sequence ID" value="MCF2513559.1"/>
    <property type="molecule type" value="Genomic_DNA"/>
</dbReference>
<keyword evidence="2" id="KW-0812">Transmembrane</keyword>
<gene>
    <name evidence="3" type="ORF">LVY65_00535</name>
</gene>
<evidence type="ECO:0000256" key="1">
    <source>
        <dbReference type="ARBA" id="ARBA00007613"/>
    </source>
</evidence>
<comment type="caution">
    <text evidence="3">The sequence shown here is derived from an EMBL/GenBank/DDBJ whole genome shotgun (WGS) entry which is preliminary data.</text>
</comment>
<keyword evidence="2" id="KW-0564">Palmitate</keyword>
<dbReference type="PROSITE" id="PS51257">
    <property type="entry name" value="PROKAR_LIPOPROTEIN"/>
    <property type="match status" value="1"/>
</dbReference>
<dbReference type="InterPro" id="IPR003423">
    <property type="entry name" value="OMP_efflux"/>
</dbReference>
<keyword evidence="2" id="KW-0472">Membrane</keyword>
<dbReference type="PANTHER" id="PTHR30203:SF32">
    <property type="entry name" value="CATION EFFLUX SYSTEM PROTEIN CUSC"/>
    <property type="match status" value="1"/>
</dbReference>
<evidence type="ECO:0000256" key="2">
    <source>
        <dbReference type="RuleBase" id="RU362097"/>
    </source>
</evidence>
<dbReference type="NCBIfam" id="TIGR01845">
    <property type="entry name" value="outer_NodT"/>
    <property type="match status" value="1"/>
</dbReference>